<dbReference type="KEGG" id="sgy:Sgly_2663"/>
<feature type="domain" description="HTH cro/C1-type" evidence="1">
    <location>
        <begin position="35"/>
        <end position="89"/>
    </location>
</feature>
<name>F0SX79_SYNGF</name>
<evidence type="ECO:0000259" key="1">
    <source>
        <dbReference type="PROSITE" id="PS50943"/>
    </source>
</evidence>
<proteinExistence type="predicted"/>
<dbReference type="CDD" id="cd00093">
    <property type="entry name" value="HTH_XRE"/>
    <property type="match status" value="1"/>
</dbReference>
<dbReference type="GO" id="GO:0003677">
    <property type="term" value="F:DNA binding"/>
    <property type="evidence" value="ECO:0007669"/>
    <property type="project" value="InterPro"/>
</dbReference>
<dbReference type="eggNOG" id="COG3620">
    <property type="taxonomic scope" value="Bacteria"/>
</dbReference>
<evidence type="ECO:0000313" key="2">
    <source>
        <dbReference type="EMBL" id="ADY56939.1"/>
    </source>
</evidence>
<evidence type="ECO:0000313" key="3">
    <source>
        <dbReference type="Proteomes" id="UP000007488"/>
    </source>
</evidence>
<dbReference type="AlphaFoldDB" id="F0SX79"/>
<dbReference type="EMBL" id="CP002547">
    <property type="protein sequence ID" value="ADY56939.1"/>
    <property type="molecule type" value="Genomic_DNA"/>
</dbReference>
<dbReference type="RefSeq" id="WP_013625759.1">
    <property type="nucleotide sequence ID" value="NC_015172.1"/>
</dbReference>
<keyword evidence="3" id="KW-1185">Reference proteome</keyword>
<protein>
    <submittedName>
        <fullName evidence="2">Helix-turn-helix domain protein</fullName>
    </submittedName>
</protein>
<dbReference type="Pfam" id="PF01381">
    <property type="entry name" value="HTH_3"/>
    <property type="match status" value="1"/>
</dbReference>
<dbReference type="Proteomes" id="UP000007488">
    <property type="component" value="Chromosome"/>
</dbReference>
<sequence>MAIGRNWDDVKNGLTSLSQDEKDEIDFQVKLVGEILSARKEKGMTQAELDALCGINQTHIARIENNKADPQLSTIFKILRPLGKTLAVVDVPPAVSTPTGAQEVR</sequence>
<dbReference type="STRING" id="645991.Sgly_2663"/>
<dbReference type="Gene3D" id="1.10.260.40">
    <property type="entry name" value="lambda repressor-like DNA-binding domains"/>
    <property type="match status" value="1"/>
</dbReference>
<reference evidence="2 3" key="1">
    <citation type="journal article" date="2011" name="Stand. Genomic Sci.">
        <title>Complete genome sequence of Syntrophobotulus glycolicus type strain (FlGlyR).</title>
        <authorList>
            <person name="Han C."/>
            <person name="Mwirichia R."/>
            <person name="Chertkov O."/>
            <person name="Held B."/>
            <person name="Lapidus A."/>
            <person name="Nolan M."/>
            <person name="Lucas S."/>
            <person name="Hammon N."/>
            <person name="Deshpande S."/>
            <person name="Cheng J.F."/>
            <person name="Tapia R."/>
            <person name="Goodwin L."/>
            <person name="Pitluck S."/>
            <person name="Huntemann M."/>
            <person name="Liolios K."/>
            <person name="Ivanova N."/>
            <person name="Pagani I."/>
            <person name="Mavromatis K."/>
            <person name="Ovchinikova G."/>
            <person name="Pati A."/>
            <person name="Chen A."/>
            <person name="Palaniappan K."/>
            <person name="Land M."/>
            <person name="Hauser L."/>
            <person name="Brambilla E.M."/>
            <person name="Rohde M."/>
            <person name="Spring S."/>
            <person name="Sikorski J."/>
            <person name="Goker M."/>
            <person name="Woyke T."/>
            <person name="Bristow J."/>
            <person name="Eisen J.A."/>
            <person name="Markowitz V."/>
            <person name="Hugenholtz P."/>
            <person name="Kyrpides N.C."/>
            <person name="Klenk H.P."/>
            <person name="Detter J.C."/>
        </authorList>
    </citation>
    <scope>NUCLEOTIDE SEQUENCE [LARGE SCALE GENOMIC DNA]</scope>
    <source>
        <strain evidence="3">DSM 8271 / FlGlyR</strain>
    </source>
</reference>
<dbReference type="HOGENOM" id="CLU_066192_18_4_9"/>
<dbReference type="InterPro" id="IPR001387">
    <property type="entry name" value="Cro/C1-type_HTH"/>
</dbReference>
<dbReference type="InterPro" id="IPR010982">
    <property type="entry name" value="Lambda_DNA-bd_dom_sf"/>
</dbReference>
<dbReference type="SUPFAM" id="SSF47413">
    <property type="entry name" value="lambda repressor-like DNA-binding domains"/>
    <property type="match status" value="1"/>
</dbReference>
<organism evidence="2 3">
    <name type="scientific">Syntrophobotulus glycolicus (strain DSM 8271 / FlGlyR)</name>
    <dbReference type="NCBI Taxonomy" id="645991"/>
    <lineage>
        <taxon>Bacteria</taxon>
        <taxon>Bacillati</taxon>
        <taxon>Bacillota</taxon>
        <taxon>Clostridia</taxon>
        <taxon>Eubacteriales</taxon>
        <taxon>Desulfitobacteriaceae</taxon>
        <taxon>Syntrophobotulus</taxon>
    </lineage>
</organism>
<dbReference type="SMART" id="SM00530">
    <property type="entry name" value="HTH_XRE"/>
    <property type="match status" value="1"/>
</dbReference>
<dbReference type="PROSITE" id="PS50943">
    <property type="entry name" value="HTH_CROC1"/>
    <property type="match status" value="1"/>
</dbReference>
<reference evidence="3" key="2">
    <citation type="submission" date="2011-02" db="EMBL/GenBank/DDBJ databases">
        <title>The complete genome of Syntrophobotulus glycolicus DSM 8271.</title>
        <authorList>
            <person name="Lucas S."/>
            <person name="Copeland A."/>
            <person name="Lapidus A."/>
            <person name="Bruce D."/>
            <person name="Goodwin L."/>
            <person name="Pitluck S."/>
            <person name="Kyrpides N."/>
            <person name="Mavromatis K."/>
            <person name="Pagani I."/>
            <person name="Ivanova N."/>
            <person name="Mikhailova N."/>
            <person name="Chertkov O."/>
            <person name="Held B."/>
            <person name="Detter J.C."/>
            <person name="Tapia R."/>
            <person name="Han C."/>
            <person name="Land M."/>
            <person name="Hauser L."/>
            <person name="Markowitz V."/>
            <person name="Cheng J.-F."/>
            <person name="Hugenholtz P."/>
            <person name="Woyke T."/>
            <person name="Wu D."/>
            <person name="Spring S."/>
            <person name="Schroeder M."/>
            <person name="Brambilla E."/>
            <person name="Klenk H.-P."/>
            <person name="Eisen J.A."/>
        </authorList>
    </citation>
    <scope>NUCLEOTIDE SEQUENCE [LARGE SCALE GENOMIC DNA]</scope>
    <source>
        <strain evidence="3">DSM 8271 / FlGlyR</strain>
    </source>
</reference>
<gene>
    <name evidence="2" type="ordered locus">Sgly_2663</name>
</gene>
<accession>F0SX79</accession>